<organism evidence="10 11">
    <name type="scientific">Zygosaccharomyces bailii (strain CLIB 213 / ATCC 58445 / CBS 680 / BCRC 21525 / NBRC 1098 / NCYC 1416 / NRRL Y-2227)</name>
    <dbReference type="NCBI Taxonomy" id="1333698"/>
    <lineage>
        <taxon>Eukaryota</taxon>
        <taxon>Fungi</taxon>
        <taxon>Dikarya</taxon>
        <taxon>Ascomycota</taxon>
        <taxon>Saccharomycotina</taxon>
        <taxon>Saccharomycetes</taxon>
        <taxon>Saccharomycetales</taxon>
        <taxon>Saccharomycetaceae</taxon>
        <taxon>Zygosaccharomyces</taxon>
    </lineage>
</organism>
<dbReference type="Gene3D" id="3.40.50.720">
    <property type="entry name" value="NAD(P)-binding Rossmann-like Domain"/>
    <property type="match status" value="1"/>
</dbReference>
<dbReference type="GO" id="GO:0006696">
    <property type="term" value="P:ergosterol biosynthetic process"/>
    <property type="evidence" value="ECO:0007669"/>
    <property type="project" value="UniProtKB-ARBA"/>
</dbReference>
<dbReference type="Proteomes" id="UP000019375">
    <property type="component" value="Unassembled WGS sequence"/>
</dbReference>
<protein>
    <recommendedName>
        <fullName evidence="8">3beta-hydroxysteroid 3-dehydrogenase</fullName>
        <ecNumber evidence="8">1.1.1.270</ecNumber>
    </recommendedName>
</protein>
<keyword evidence="4" id="KW-0560">Oxidoreductase</keyword>
<feature type="transmembrane region" description="Helical" evidence="9">
    <location>
        <begin position="239"/>
        <end position="258"/>
    </location>
</feature>
<dbReference type="GO" id="GO:0005789">
    <property type="term" value="C:endoplasmic reticulum membrane"/>
    <property type="evidence" value="ECO:0007669"/>
    <property type="project" value="TreeGrafter"/>
</dbReference>
<evidence type="ECO:0000256" key="4">
    <source>
        <dbReference type="ARBA" id="ARBA00023002"/>
    </source>
</evidence>
<dbReference type="Pfam" id="PF00106">
    <property type="entry name" value="adh_short"/>
    <property type="match status" value="1"/>
</dbReference>
<gene>
    <name evidence="10" type="ORF">BN860_03158g</name>
</gene>
<accession>A0A8J2T8V2</accession>
<name>A0A8J2T8V2_ZYGB2</name>
<dbReference type="PANTHER" id="PTHR43647:SF1">
    <property type="entry name" value="3-KETO-STEROID REDUCTASE ERG27"/>
    <property type="match status" value="1"/>
</dbReference>
<comment type="pathway">
    <text evidence="6">Steroid biosynthesis; zymosterol biosynthesis; zymosterol from lanosterol: step 5/6.</text>
</comment>
<evidence type="ECO:0000256" key="3">
    <source>
        <dbReference type="ARBA" id="ARBA00022955"/>
    </source>
</evidence>
<evidence type="ECO:0000256" key="1">
    <source>
        <dbReference type="ARBA" id="ARBA00022516"/>
    </source>
</evidence>
<dbReference type="EMBL" id="HG316460">
    <property type="protein sequence ID" value="CDF90531.1"/>
    <property type="molecule type" value="Genomic_DNA"/>
</dbReference>
<dbReference type="GO" id="GO:0000253">
    <property type="term" value="F:3-beta-hydroxysteroid 3-dehydrogenase (NADP+) activity"/>
    <property type="evidence" value="ECO:0007669"/>
    <property type="project" value="UniProtKB-EC"/>
</dbReference>
<dbReference type="AlphaFoldDB" id="A0A8J2T8V2"/>
<dbReference type="GO" id="GO:0005741">
    <property type="term" value="C:mitochondrial outer membrane"/>
    <property type="evidence" value="ECO:0007669"/>
    <property type="project" value="TreeGrafter"/>
</dbReference>
<evidence type="ECO:0000313" key="10">
    <source>
        <dbReference type="EMBL" id="CDF90531.1"/>
    </source>
</evidence>
<evidence type="ECO:0000256" key="2">
    <source>
        <dbReference type="ARBA" id="ARBA00022857"/>
    </source>
</evidence>
<evidence type="ECO:0000256" key="5">
    <source>
        <dbReference type="ARBA" id="ARBA00023098"/>
    </source>
</evidence>
<dbReference type="InterPro" id="IPR051593">
    <property type="entry name" value="Ergosterol_Biosynth_ERG27"/>
</dbReference>
<comment type="similarity">
    <text evidence="7">Belongs to the short-chain dehydrogenases/reductases (SDR) family. ERG27 subfamily.</text>
</comment>
<keyword evidence="9" id="KW-0472">Membrane</keyword>
<dbReference type="GO" id="GO:0005811">
    <property type="term" value="C:lipid droplet"/>
    <property type="evidence" value="ECO:0007669"/>
    <property type="project" value="TreeGrafter"/>
</dbReference>
<dbReference type="InterPro" id="IPR036291">
    <property type="entry name" value="NAD(P)-bd_dom_sf"/>
</dbReference>
<keyword evidence="11" id="KW-1185">Reference proteome</keyword>
<keyword evidence="2" id="KW-0521">NADP</keyword>
<dbReference type="PANTHER" id="PTHR43647">
    <property type="entry name" value="DEHYDROGENASE"/>
    <property type="match status" value="1"/>
</dbReference>
<evidence type="ECO:0000256" key="7">
    <source>
        <dbReference type="ARBA" id="ARBA00023593"/>
    </source>
</evidence>
<keyword evidence="1" id="KW-0444">Lipid biosynthesis</keyword>
<keyword evidence="9" id="KW-1133">Transmembrane helix</keyword>
<evidence type="ECO:0000256" key="6">
    <source>
        <dbReference type="ARBA" id="ARBA00023589"/>
    </source>
</evidence>
<evidence type="ECO:0000313" key="11">
    <source>
        <dbReference type="Proteomes" id="UP000019375"/>
    </source>
</evidence>
<evidence type="ECO:0000256" key="8">
    <source>
        <dbReference type="ARBA" id="ARBA00023621"/>
    </source>
</evidence>
<keyword evidence="9" id="KW-0812">Transmembrane</keyword>
<evidence type="ECO:0000256" key="9">
    <source>
        <dbReference type="SAM" id="Phobius"/>
    </source>
</evidence>
<dbReference type="InterPro" id="IPR002347">
    <property type="entry name" value="SDR_fam"/>
</dbReference>
<reference evidence="11" key="1">
    <citation type="journal article" date="2013" name="Genome Announc.">
        <title>Genome sequence of the food spoilage yeast Zygosaccharomyces bailii CLIB 213(T).</title>
        <authorList>
            <person name="Galeote V."/>
            <person name="Bigey F."/>
            <person name="Devillers H."/>
            <person name="Neuveglise C."/>
            <person name="Dequin S."/>
        </authorList>
    </citation>
    <scope>NUCLEOTIDE SEQUENCE [LARGE SCALE GENOMIC DNA]</scope>
    <source>
        <strain evidence="11">CLIB 213 / ATCC 58445 / CBS 680 / CCRC 21525 / NBRC 1098 / NCYC 1416 / NRRL Y-2227</strain>
    </source>
</reference>
<dbReference type="EC" id="1.1.1.270" evidence="8"/>
<sequence>MVDHKVAVITGTNSNLGLNIAYRLVEQIDPNVRLTLVVTSRTLPRVREAVDLIQLHVKKMSRVGIVDYDYLLVDFTDMVSILTAYYDLTKKYKEIHYFYVNAAQGVYGGIDWIGAVKEVCTNVIESVTNPTYKIQRVGVKSRDGLGLVFQANVFGPYYLIQKILPQLIAGKAVVVWISSLMSDPKYFSLGDIQLLRSDVSYEGSKRLVDLLHLATYKELRKCGVHQYLVQPGIFISNSFSIYLNFFTYYGMLALFYLARWLGSIWHNIDGYRAANAPVYVATLANPNFEDQGLKYGSATDRHGMEYIEKSEVDSTGASDVLKYFETLKQEWDENLKDQITNTRIPI</sequence>
<dbReference type="FunFam" id="3.40.50.720:FF:000525">
    <property type="entry name" value="3-keto-steroid reductase"/>
    <property type="match status" value="1"/>
</dbReference>
<keyword evidence="5" id="KW-0443">Lipid metabolism</keyword>
<dbReference type="SUPFAM" id="SSF51735">
    <property type="entry name" value="NAD(P)-binding Rossmann-fold domains"/>
    <property type="match status" value="1"/>
</dbReference>
<keyword evidence="3" id="KW-0752">Steroid biosynthesis</keyword>
<dbReference type="OrthoDB" id="9989144at2759"/>
<proteinExistence type="inferred from homology"/>